<dbReference type="GO" id="GO:0005743">
    <property type="term" value="C:mitochondrial inner membrane"/>
    <property type="evidence" value="ECO:0007669"/>
    <property type="project" value="UniProtKB-SubCell"/>
</dbReference>
<dbReference type="Proteomes" id="UP001201812">
    <property type="component" value="Unassembled WGS sequence"/>
</dbReference>
<keyword evidence="11 14" id="KW-0408">Iron</keyword>
<keyword evidence="4 14" id="KW-0349">Heme</keyword>
<dbReference type="PANTHER" id="PTHR10266">
    <property type="entry name" value="CYTOCHROME C1"/>
    <property type="match status" value="1"/>
</dbReference>
<feature type="transmembrane region" description="Helical" evidence="15">
    <location>
        <begin position="242"/>
        <end position="260"/>
    </location>
</feature>
<dbReference type="InterPro" id="IPR002326">
    <property type="entry name" value="Cyt_c1"/>
</dbReference>
<keyword evidence="9" id="KW-0249">Electron transport</keyword>
<keyword evidence="18" id="KW-1185">Reference proteome</keyword>
<name>A0AAD4QVM3_9BILA</name>
<gene>
    <name evidence="17" type="ORF">DdX_14414</name>
</gene>
<keyword evidence="7 14" id="KW-0479">Metal-binding</keyword>
<feature type="binding site" description="covalent" evidence="14">
    <location>
        <position position="80"/>
    </location>
    <ligand>
        <name>heme c</name>
        <dbReference type="ChEBI" id="CHEBI:61717"/>
    </ligand>
</feature>
<evidence type="ECO:0000256" key="14">
    <source>
        <dbReference type="PIRSR" id="PIRSR602326-1"/>
    </source>
</evidence>
<accession>A0AAD4QVM3</accession>
<dbReference type="InterPro" id="IPR036909">
    <property type="entry name" value="Cyt_c-like_dom_sf"/>
</dbReference>
<evidence type="ECO:0000256" key="15">
    <source>
        <dbReference type="SAM" id="Phobius"/>
    </source>
</evidence>
<evidence type="ECO:0000256" key="4">
    <source>
        <dbReference type="ARBA" id="ARBA00022617"/>
    </source>
</evidence>
<dbReference type="SUPFAM" id="SSF81496">
    <property type="entry name" value="Cytochrome c1 subunit of cytochrome bc1 complex (Ubiquinol-cytochrome c reductase), transmembrane anchor"/>
    <property type="match status" value="1"/>
</dbReference>
<dbReference type="EMBL" id="JAKKPZ010000071">
    <property type="protein sequence ID" value="KAI1704174.1"/>
    <property type="molecule type" value="Genomic_DNA"/>
</dbReference>
<dbReference type="Pfam" id="PF02167">
    <property type="entry name" value="Cytochrom_C1"/>
    <property type="match status" value="1"/>
</dbReference>
<dbReference type="Gene3D" id="1.20.5.100">
    <property type="entry name" value="Cytochrome c1, transmembrane anchor, C-terminal"/>
    <property type="match status" value="1"/>
</dbReference>
<comment type="similarity">
    <text evidence="2">Belongs to the cytochrome c family.</text>
</comment>
<dbReference type="SUPFAM" id="SSF46626">
    <property type="entry name" value="Cytochrome c"/>
    <property type="match status" value="1"/>
</dbReference>
<dbReference type="Gene3D" id="1.10.760.10">
    <property type="entry name" value="Cytochrome c-like domain"/>
    <property type="match status" value="1"/>
</dbReference>
<dbReference type="FunFam" id="1.10.760.10:FF:000011">
    <property type="entry name" value="Cytochrome c1, putative"/>
    <property type="match status" value="1"/>
</dbReference>
<keyword evidence="12" id="KW-0496">Mitochondrion</keyword>
<comment type="caution">
    <text evidence="17">The sequence shown here is derived from an EMBL/GenBank/DDBJ whole genome shotgun (WGS) entry which is preliminary data.</text>
</comment>
<dbReference type="GO" id="GO:0009055">
    <property type="term" value="F:electron transfer activity"/>
    <property type="evidence" value="ECO:0007669"/>
    <property type="project" value="InterPro"/>
</dbReference>
<dbReference type="PRINTS" id="PR00603">
    <property type="entry name" value="CYTOCHROMEC1"/>
</dbReference>
<dbReference type="PROSITE" id="PS51007">
    <property type="entry name" value="CYTC"/>
    <property type="match status" value="1"/>
</dbReference>
<dbReference type="InterPro" id="IPR021157">
    <property type="entry name" value="Cyt_c1_TM_anchor_C"/>
</dbReference>
<protein>
    <submittedName>
        <fullName evidence="17">Cytochrome c1 family domain-containing protein</fullName>
    </submittedName>
</protein>
<evidence type="ECO:0000256" key="13">
    <source>
        <dbReference type="ARBA" id="ARBA00023136"/>
    </source>
</evidence>
<proteinExistence type="inferred from homology"/>
<evidence type="ECO:0000256" key="5">
    <source>
        <dbReference type="ARBA" id="ARBA00022660"/>
    </source>
</evidence>
<feature type="binding site" description="covalent" evidence="14">
    <location>
        <position position="198"/>
    </location>
    <ligand>
        <name>heme c</name>
        <dbReference type="ChEBI" id="CHEBI:61717"/>
    </ligand>
</feature>
<keyword evidence="10 15" id="KW-1133">Transmembrane helix</keyword>
<dbReference type="AlphaFoldDB" id="A0AAD4QVM3"/>
<keyword evidence="5" id="KW-0679">Respiratory chain</keyword>
<evidence type="ECO:0000256" key="6">
    <source>
        <dbReference type="ARBA" id="ARBA00022692"/>
    </source>
</evidence>
<evidence type="ECO:0000256" key="10">
    <source>
        <dbReference type="ARBA" id="ARBA00022989"/>
    </source>
</evidence>
<evidence type="ECO:0000256" key="8">
    <source>
        <dbReference type="ARBA" id="ARBA00022792"/>
    </source>
</evidence>
<reference evidence="17" key="1">
    <citation type="submission" date="2022-01" db="EMBL/GenBank/DDBJ databases">
        <title>Genome Sequence Resource for Two Populations of Ditylenchus destructor, the Migratory Endoparasitic Phytonematode.</title>
        <authorList>
            <person name="Zhang H."/>
            <person name="Lin R."/>
            <person name="Xie B."/>
        </authorList>
    </citation>
    <scope>NUCLEOTIDE SEQUENCE</scope>
    <source>
        <strain evidence="17">BazhouSP</strain>
    </source>
</reference>
<keyword evidence="13 15" id="KW-0472">Membrane</keyword>
<evidence type="ECO:0000256" key="2">
    <source>
        <dbReference type="ARBA" id="ARBA00006488"/>
    </source>
</evidence>
<feature type="domain" description="Cytochrome c" evidence="16">
    <location>
        <begin position="63"/>
        <end position="218"/>
    </location>
</feature>
<dbReference type="InterPro" id="IPR009056">
    <property type="entry name" value="Cyt_c-like_dom"/>
</dbReference>
<keyword evidence="8" id="KW-0999">Mitochondrion inner membrane</keyword>
<evidence type="ECO:0000256" key="11">
    <source>
        <dbReference type="ARBA" id="ARBA00023004"/>
    </source>
</evidence>
<comment type="cofactor">
    <cofactor evidence="14">
        <name>heme c</name>
        <dbReference type="ChEBI" id="CHEBI:61717"/>
    </cofactor>
    <text evidence="14">Binds 1 heme c group covalently per subunit.</text>
</comment>
<evidence type="ECO:0000256" key="12">
    <source>
        <dbReference type="ARBA" id="ARBA00023128"/>
    </source>
</evidence>
<keyword evidence="6 15" id="KW-0812">Transmembrane</keyword>
<evidence type="ECO:0000256" key="1">
    <source>
        <dbReference type="ARBA" id="ARBA00004273"/>
    </source>
</evidence>
<dbReference type="GO" id="GO:0020037">
    <property type="term" value="F:heme binding"/>
    <property type="evidence" value="ECO:0007669"/>
    <property type="project" value="InterPro"/>
</dbReference>
<evidence type="ECO:0000313" key="18">
    <source>
        <dbReference type="Proteomes" id="UP001201812"/>
    </source>
</evidence>
<evidence type="ECO:0000259" key="16">
    <source>
        <dbReference type="PROSITE" id="PS51007"/>
    </source>
</evidence>
<evidence type="ECO:0000256" key="9">
    <source>
        <dbReference type="ARBA" id="ARBA00022982"/>
    </source>
</evidence>
<organism evidence="17 18">
    <name type="scientific">Ditylenchus destructor</name>
    <dbReference type="NCBI Taxonomy" id="166010"/>
    <lineage>
        <taxon>Eukaryota</taxon>
        <taxon>Metazoa</taxon>
        <taxon>Ecdysozoa</taxon>
        <taxon>Nematoda</taxon>
        <taxon>Chromadorea</taxon>
        <taxon>Rhabditida</taxon>
        <taxon>Tylenchina</taxon>
        <taxon>Tylenchomorpha</taxon>
        <taxon>Sphaerularioidea</taxon>
        <taxon>Anguinidae</taxon>
        <taxon>Anguininae</taxon>
        <taxon>Ditylenchus</taxon>
    </lineage>
</organism>
<feature type="binding site" description="covalent" evidence="14">
    <location>
        <position position="79"/>
    </location>
    <ligand>
        <name>heme c</name>
        <dbReference type="ChEBI" id="CHEBI:61717"/>
    </ligand>
</feature>
<comment type="subcellular location">
    <subcellularLocation>
        <location evidence="1">Mitochondrion inner membrane</location>
    </subcellularLocation>
</comment>
<keyword evidence="3" id="KW-0813">Transport</keyword>
<dbReference type="GO" id="GO:0006122">
    <property type="term" value="P:mitochondrial electron transport, ubiquinol to cytochrome c"/>
    <property type="evidence" value="ECO:0007669"/>
    <property type="project" value="TreeGrafter"/>
</dbReference>
<dbReference type="GO" id="GO:0046872">
    <property type="term" value="F:metal ion binding"/>
    <property type="evidence" value="ECO:0007669"/>
    <property type="project" value="UniProtKB-KW"/>
</dbReference>
<evidence type="ECO:0000256" key="3">
    <source>
        <dbReference type="ARBA" id="ARBA00022448"/>
    </source>
</evidence>
<evidence type="ECO:0000313" key="17">
    <source>
        <dbReference type="EMBL" id="KAI1704174.1"/>
    </source>
</evidence>
<dbReference type="PANTHER" id="PTHR10266:SF3">
    <property type="entry name" value="CYTOCHROME C1, HEME PROTEIN, MITOCHONDRIAL"/>
    <property type="match status" value="1"/>
</dbReference>
<sequence length="288" mass="31472">MHRAGSKIFSLRNLAVGTGLTAATGAGAIIYALENAVEGGEFVCHAPDLPWTHSPLFGSLDIASVRRGYEVYKQVCAACHSMKYIKYRMFVDTIMTKDEAKAEAAEALIDDLDDEGKPIKRPGILTDGLPNPYPNAKAAAAANSGSAPPDLSLISLGRHGGENYIFSLLTSYMDPPAGVKVDEGKAYNPYFPGGVIAMPQQLFDEGVQYKDGTVATQSQQAKDVATFMVWTSQPWRDDSKRLALKLLVFTPFLTVMIIYAKRYTWTYVKHMKRAFVSVKGREPPPPST</sequence>
<evidence type="ECO:0000256" key="7">
    <source>
        <dbReference type="ARBA" id="ARBA00022723"/>
    </source>
</evidence>
<feature type="binding site" description="covalent" evidence="14">
    <location>
        <position position="76"/>
    </location>
    <ligand>
        <name>heme c</name>
        <dbReference type="ChEBI" id="CHEBI:61717"/>
    </ligand>
</feature>